<reference evidence="1 2" key="1">
    <citation type="journal article" date="2019" name="Nat. Ecol. Evol.">
        <title>Megaphylogeny resolves global patterns of mushroom evolution.</title>
        <authorList>
            <person name="Varga T."/>
            <person name="Krizsan K."/>
            <person name="Foldi C."/>
            <person name="Dima B."/>
            <person name="Sanchez-Garcia M."/>
            <person name="Sanchez-Ramirez S."/>
            <person name="Szollosi G.J."/>
            <person name="Szarkandi J.G."/>
            <person name="Papp V."/>
            <person name="Albert L."/>
            <person name="Andreopoulos W."/>
            <person name="Angelini C."/>
            <person name="Antonin V."/>
            <person name="Barry K.W."/>
            <person name="Bougher N.L."/>
            <person name="Buchanan P."/>
            <person name="Buyck B."/>
            <person name="Bense V."/>
            <person name="Catcheside P."/>
            <person name="Chovatia M."/>
            <person name="Cooper J."/>
            <person name="Damon W."/>
            <person name="Desjardin D."/>
            <person name="Finy P."/>
            <person name="Geml J."/>
            <person name="Haridas S."/>
            <person name="Hughes K."/>
            <person name="Justo A."/>
            <person name="Karasinski D."/>
            <person name="Kautmanova I."/>
            <person name="Kiss B."/>
            <person name="Kocsube S."/>
            <person name="Kotiranta H."/>
            <person name="LaButti K.M."/>
            <person name="Lechner B.E."/>
            <person name="Liimatainen K."/>
            <person name="Lipzen A."/>
            <person name="Lukacs Z."/>
            <person name="Mihaltcheva S."/>
            <person name="Morgado L.N."/>
            <person name="Niskanen T."/>
            <person name="Noordeloos M.E."/>
            <person name="Ohm R.A."/>
            <person name="Ortiz-Santana B."/>
            <person name="Ovrebo C."/>
            <person name="Racz N."/>
            <person name="Riley R."/>
            <person name="Savchenko A."/>
            <person name="Shiryaev A."/>
            <person name="Soop K."/>
            <person name="Spirin V."/>
            <person name="Szebenyi C."/>
            <person name="Tomsovsky M."/>
            <person name="Tulloss R.E."/>
            <person name="Uehling J."/>
            <person name="Grigoriev I.V."/>
            <person name="Vagvolgyi C."/>
            <person name="Papp T."/>
            <person name="Martin F.M."/>
            <person name="Miettinen O."/>
            <person name="Hibbett D.S."/>
            <person name="Nagy L.G."/>
        </authorList>
    </citation>
    <scope>NUCLEOTIDE SEQUENCE [LARGE SCALE GENOMIC DNA]</scope>
    <source>
        <strain evidence="1 2">NL-1719</strain>
    </source>
</reference>
<sequence length="571" mass="63334">MSHRLLGRILLSPKLARPPRPIPLNRPYHTGRSNLRSNPRRPHIPCCPPLCTNFGLPTTTAFDWKSTNGRIENVAAFHSTSRREIPPLIPLLATVFKASTSLEVARTAARIGLTFFPLLFFTKVRNVRHIKIADVMGNPLSAERKSFFMRKIRISSALLNLIFLVPFSLFALTLVGSLEQTPLTGRWRLILLSPEEEDEIAAQLAGPGWYNAVTDIIAQEGQPRFIPPSDWRYTWVNDTLRKLETTIPILIREPELCPNWVERGPDDRPMPPPATYPLTPRPRGTEYLRSFCHKIHKNAVSPTPHVVTGPPYSLLIVEKPSANAFSYGFGPDGGGGIVVHSGFLDEVFAKHPFPEAPPPEQSGWSAFFGGLFSSPARPRVPTPTPEQTSELAILLAHELAHLLLSHHLETLSSSTVIVPGTLSIVTDVLRVIIFPFTMIFGPFVNDALAQLGKVGSGEFAKLSEHCTSVPQEIEADVVSARLLAHAGFDARDALKFWETRGTAAECSNIEPTLALESERSTLVMRITGNSHPVNTVRVEKLKEELERWETERRVALSHMQAIGEPLLSSRT</sequence>
<protein>
    <submittedName>
        <fullName evidence="1">Uncharacterized protein</fullName>
    </submittedName>
</protein>
<proteinExistence type="predicted"/>
<keyword evidence="2" id="KW-1185">Reference proteome</keyword>
<name>A0ACD3BAZ2_9AGAR</name>
<dbReference type="EMBL" id="ML208264">
    <property type="protein sequence ID" value="TFK75228.1"/>
    <property type="molecule type" value="Genomic_DNA"/>
</dbReference>
<evidence type="ECO:0000313" key="1">
    <source>
        <dbReference type="EMBL" id="TFK75228.1"/>
    </source>
</evidence>
<organism evidence="1 2">
    <name type="scientific">Pluteus cervinus</name>
    <dbReference type="NCBI Taxonomy" id="181527"/>
    <lineage>
        <taxon>Eukaryota</taxon>
        <taxon>Fungi</taxon>
        <taxon>Dikarya</taxon>
        <taxon>Basidiomycota</taxon>
        <taxon>Agaricomycotina</taxon>
        <taxon>Agaricomycetes</taxon>
        <taxon>Agaricomycetidae</taxon>
        <taxon>Agaricales</taxon>
        <taxon>Pluteineae</taxon>
        <taxon>Pluteaceae</taxon>
        <taxon>Pluteus</taxon>
    </lineage>
</organism>
<gene>
    <name evidence="1" type="ORF">BDN72DRAFT_787894</name>
</gene>
<evidence type="ECO:0000313" key="2">
    <source>
        <dbReference type="Proteomes" id="UP000308600"/>
    </source>
</evidence>
<accession>A0ACD3BAZ2</accession>
<dbReference type="Proteomes" id="UP000308600">
    <property type="component" value="Unassembled WGS sequence"/>
</dbReference>